<accession>A0ACC8X9Z7</accession>
<evidence type="ECO:0000313" key="2">
    <source>
        <dbReference type="Proteomes" id="UP000188605"/>
    </source>
</evidence>
<gene>
    <name evidence="1" type="ORF">AN396_09785</name>
</gene>
<keyword evidence="2" id="KW-1185">Reference proteome</keyword>
<protein>
    <submittedName>
        <fullName evidence="1">Sugar ABC transporter substrate-binding protein</fullName>
    </submittedName>
</protein>
<reference evidence="1" key="1">
    <citation type="submission" date="2016-08" db="EMBL/GenBank/DDBJ databases">
        <authorList>
            <person name="Ngugi D.K."/>
            <person name="Miyake S."/>
            <person name="Stingl U."/>
        </authorList>
    </citation>
    <scope>NUCLEOTIDE SEQUENCE</scope>
    <source>
        <strain evidence="1">SCG-B11WGA-EpuloA1</strain>
    </source>
</reference>
<dbReference type="EMBL" id="LJDB01000076">
    <property type="protein sequence ID" value="ONI38915.1"/>
    <property type="molecule type" value="Genomic_DNA"/>
</dbReference>
<proteinExistence type="predicted"/>
<evidence type="ECO:0000313" key="1">
    <source>
        <dbReference type="EMBL" id="ONI38915.1"/>
    </source>
</evidence>
<organism evidence="1 2">
    <name type="scientific">Candidatus Epulonipiscium fishelsonii</name>
    <dbReference type="NCBI Taxonomy" id="77094"/>
    <lineage>
        <taxon>Bacteria</taxon>
        <taxon>Bacillati</taxon>
        <taxon>Bacillota</taxon>
        <taxon>Clostridia</taxon>
        <taxon>Lachnospirales</taxon>
        <taxon>Lachnospiraceae</taxon>
        <taxon>Candidatus Epulonipiscium</taxon>
    </lineage>
</organism>
<dbReference type="Proteomes" id="UP000188605">
    <property type="component" value="Unassembled WGS sequence"/>
</dbReference>
<name>A0ACC8X9Z7_9FIRM</name>
<comment type="caution">
    <text evidence="1">The sequence shown here is derived from an EMBL/GenBank/DDBJ whole genome shotgun (WGS) entry which is preliminary data.</text>
</comment>
<sequence>MKFKKIFCGVLAASMIMGLMGCGSEEATINTSSTPEEVTLSINIWDTYQQPGLQQILDDFTAKTGIKTELSVITWTEYWTILEAGAQGGQLPDVFWMHSNESQRYMENDMLLDITDKIAESTIIDPENYPEDIWGLYTSSDKYYAVPKDIDTIALWYNKTMFDEAGLEYPNADWTWDDMTEAARKLTKPDGSQYGVAIRNDGGQMGYYNMIYSNGGYVISEDKKKSGYDDPKSIEAMQILETWINEGLMPSLSIMAETNVEVLMQSAQIAMTIQGSWMLSSYEESEYALANIDIAELPMSKSTGERVSMFNGLGWAASASGDHTEEAWQLLEYLGSKEAQEKQAELGVTMSAYNGTSDKWATSSSFNLQAYINMMDNMIINPYSRNTFIWDSENNEILKQAYLGEKSMEEVCKEMAAQQNKVLADE</sequence>